<evidence type="ECO:0000313" key="3">
    <source>
        <dbReference type="Proteomes" id="UP000727456"/>
    </source>
</evidence>
<feature type="region of interest" description="Disordered" evidence="1">
    <location>
        <begin position="28"/>
        <end position="66"/>
    </location>
</feature>
<evidence type="ECO:0000313" key="2">
    <source>
        <dbReference type="EMBL" id="NIJ08627.1"/>
    </source>
</evidence>
<keyword evidence="3" id="KW-1185">Reference proteome</keyword>
<reference evidence="2 3" key="1">
    <citation type="submission" date="2020-03" db="EMBL/GenBank/DDBJ databases">
        <title>Genomic Encyclopedia of Type Strains, Phase III (KMG-III): the genomes of soil and plant-associated and newly described type strains.</title>
        <authorList>
            <person name="Whitman W."/>
        </authorList>
    </citation>
    <scope>NUCLEOTIDE SEQUENCE [LARGE SCALE GENOMIC DNA]</scope>
    <source>
        <strain evidence="2 3">CECT 8804</strain>
    </source>
</reference>
<sequence length="66" mass="7314">MAGQDDRALMAEIVNLRMARKARARAAKEAEAAEKRALHGRSKAVRTLAEAEKARVARELDGKKRD</sequence>
<comment type="caution">
    <text evidence="2">The sequence shown here is derived from an EMBL/GenBank/DDBJ whole genome shotgun (WGS) entry which is preliminary data.</text>
</comment>
<evidence type="ECO:0000256" key="1">
    <source>
        <dbReference type="SAM" id="MobiDB-lite"/>
    </source>
</evidence>
<accession>A0ABX0TT13</accession>
<dbReference type="Pfam" id="PF13770">
    <property type="entry name" value="DUF4169"/>
    <property type="match status" value="1"/>
</dbReference>
<feature type="compositionally biased region" description="Basic and acidic residues" evidence="1">
    <location>
        <begin position="49"/>
        <end position="66"/>
    </location>
</feature>
<proteinExistence type="predicted"/>
<protein>
    <submittedName>
        <fullName evidence="2">Septal ring factor EnvC (AmiA/AmiB activator)</fullName>
    </submittedName>
</protein>
<name>A0ABX0TT13_9SPHN</name>
<dbReference type="EMBL" id="JAAOZC010000005">
    <property type="protein sequence ID" value="NIJ08627.1"/>
    <property type="molecule type" value="Genomic_DNA"/>
</dbReference>
<organism evidence="2 3">
    <name type="scientific">Sphingomonas vulcanisoli</name>
    <dbReference type="NCBI Taxonomy" id="1658060"/>
    <lineage>
        <taxon>Bacteria</taxon>
        <taxon>Pseudomonadati</taxon>
        <taxon>Pseudomonadota</taxon>
        <taxon>Alphaproteobacteria</taxon>
        <taxon>Sphingomonadales</taxon>
        <taxon>Sphingomonadaceae</taxon>
        <taxon>Sphingomonas</taxon>
    </lineage>
</organism>
<dbReference type="InterPro" id="IPR025227">
    <property type="entry name" value="DUF4169"/>
</dbReference>
<feature type="compositionally biased region" description="Basic and acidic residues" evidence="1">
    <location>
        <begin position="28"/>
        <end position="37"/>
    </location>
</feature>
<dbReference type="RefSeq" id="WP_425057224.1">
    <property type="nucleotide sequence ID" value="NZ_JAAOZC010000005.1"/>
</dbReference>
<gene>
    <name evidence="2" type="ORF">FHS31_002248</name>
</gene>
<dbReference type="Proteomes" id="UP000727456">
    <property type="component" value="Unassembled WGS sequence"/>
</dbReference>